<dbReference type="OMA" id="GWYVSEV"/>
<dbReference type="GO" id="GO:0090071">
    <property type="term" value="P:negative regulation of ribosome biogenesis"/>
    <property type="evidence" value="ECO:0007669"/>
    <property type="project" value="TreeGrafter"/>
</dbReference>
<sequence>MFLTRFFRNRAASILQSRRNLATNYQIEEEYYEEFTEDSEFPNRKSLESSCKSLEGVTTSSIELEHVIGALTEQRAQDVFVVKVDEKEIVPYSHKIICSTFNARQACAISENLRSLLKIAEIDSSSVTSHVKRSTKRSNGWYVSEIDRMQIHVMSEECREKYNLEAIWSGEDRVLEELENEQQKSFLPPKRATI</sequence>
<evidence type="ECO:0008006" key="4">
    <source>
        <dbReference type="Google" id="ProtNLM"/>
    </source>
</evidence>
<reference evidence="2" key="2">
    <citation type="submission" date="2022-06" db="UniProtKB">
        <authorList>
            <consortium name="EnsemblMetazoa"/>
        </authorList>
    </citation>
    <scope>IDENTIFICATION</scope>
    <source>
        <strain evidence="2">DF5081</strain>
    </source>
</reference>
<evidence type="ECO:0000256" key="1">
    <source>
        <dbReference type="ARBA" id="ARBA00010574"/>
    </source>
</evidence>
<reference evidence="3" key="1">
    <citation type="submission" date="2010-08" db="EMBL/GenBank/DDBJ databases">
        <authorList>
            <consortium name="Caenorhabditis japonica Sequencing Consortium"/>
            <person name="Wilson R.K."/>
        </authorList>
    </citation>
    <scope>NUCLEOTIDE SEQUENCE [LARGE SCALE GENOMIC DNA]</scope>
    <source>
        <strain evidence="3">DF5081</strain>
    </source>
</reference>
<dbReference type="GO" id="GO:0005739">
    <property type="term" value="C:mitochondrion"/>
    <property type="evidence" value="ECO:0007669"/>
    <property type="project" value="TreeGrafter"/>
</dbReference>
<accession>A0A8R1E214</accession>
<dbReference type="InterPro" id="IPR004394">
    <property type="entry name" value="Iojap/RsfS/C7orf30"/>
</dbReference>
<dbReference type="GO" id="GO:0043023">
    <property type="term" value="F:ribosomal large subunit binding"/>
    <property type="evidence" value="ECO:0007669"/>
    <property type="project" value="TreeGrafter"/>
</dbReference>
<dbReference type="GO" id="GO:0017148">
    <property type="term" value="P:negative regulation of translation"/>
    <property type="evidence" value="ECO:0007669"/>
    <property type="project" value="TreeGrafter"/>
</dbReference>
<dbReference type="AlphaFoldDB" id="A0A8R1E214"/>
<dbReference type="Gene3D" id="3.30.460.10">
    <property type="entry name" value="Beta Polymerase, domain 2"/>
    <property type="match status" value="1"/>
</dbReference>
<organism evidence="2 3">
    <name type="scientific">Caenorhabditis japonica</name>
    <dbReference type="NCBI Taxonomy" id="281687"/>
    <lineage>
        <taxon>Eukaryota</taxon>
        <taxon>Metazoa</taxon>
        <taxon>Ecdysozoa</taxon>
        <taxon>Nematoda</taxon>
        <taxon>Chromadorea</taxon>
        <taxon>Rhabditida</taxon>
        <taxon>Rhabditina</taxon>
        <taxon>Rhabditomorpha</taxon>
        <taxon>Rhabditoidea</taxon>
        <taxon>Rhabditidae</taxon>
        <taxon>Peloderinae</taxon>
        <taxon>Caenorhabditis</taxon>
    </lineage>
</organism>
<dbReference type="Pfam" id="PF02410">
    <property type="entry name" value="RsfS"/>
    <property type="match status" value="1"/>
</dbReference>
<dbReference type="PANTHER" id="PTHR21043:SF0">
    <property type="entry name" value="MITOCHONDRIAL ASSEMBLY OF RIBOSOMAL LARGE SUBUNIT PROTEIN 1"/>
    <property type="match status" value="1"/>
</dbReference>
<dbReference type="SUPFAM" id="SSF81301">
    <property type="entry name" value="Nucleotidyltransferase"/>
    <property type="match status" value="1"/>
</dbReference>
<name>A0A8R1E214_CAEJA</name>
<dbReference type="EnsemblMetazoa" id="CJA18192.1">
    <property type="protein sequence ID" value="CJA18192.1"/>
    <property type="gene ID" value="WBGene00137396"/>
</dbReference>
<evidence type="ECO:0000313" key="3">
    <source>
        <dbReference type="Proteomes" id="UP000005237"/>
    </source>
</evidence>
<dbReference type="PANTHER" id="PTHR21043">
    <property type="entry name" value="IOJAP SUPERFAMILY ORTHOLOG"/>
    <property type="match status" value="1"/>
</dbReference>
<comment type="similarity">
    <text evidence="1">Belongs to the Iojap/RsfS family.</text>
</comment>
<keyword evidence="3" id="KW-1185">Reference proteome</keyword>
<proteinExistence type="inferred from homology"/>
<protein>
    <recommendedName>
        <fullName evidence="4">Ribosomal silencing factor RsfS</fullName>
    </recommendedName>
</protein>
<dbReference type="InterPro" id="IPR043519">
    <property type="entry name" value="NT_sf"/>
</dbReference>
<dbReference type="Proteomes" id="UP000005237">
    <property type="component" value="Unassembled WGS sequence"/>
</dbReference>
<evidence type="ECO:0000313" key="2">
    <source>
        <dbReference type="EnsemblMetazoa" id="CJA18192.1"/>
    </source>
</evidence>